<protein>
    <recommendedName>
        <fullName evidence="3">DUF1795 domain-containing protein</fullName>
    </recommendedName>
</protein>
<evidence type="ECO:0000313" key="1">
    <source>
        <dbReference type="EMBL" id="GAA3284258.1"/>
    </source>
</evidence>
<evidence type="ECO:0008006" key="3">
    <source>
        <dbReference type="Google" id="ProtNLM"/>
    </source>
</evidence>
<name>A0ABP6RGK4_9MICC</name>
<sequence length="166" mass="18435">MDVTQRLEHPRFAAALEIPQRWEVDLSGLDDGLVIVGDDRPWSMGFVPTVVFTQAPLGEEHSTDPAAVLESQRLVETTIAEQLRDHRPLHLDVDTFGFHGEQQVHGVMRVASYTAAEAVPVMMHQWVARCVGVELSMTVTYPTVDLPTWSEGGWSLANTLEWTGVS</sequence>
<reference evidence="2" key="1">
    <citation type="journal article" date="2019" name="Int. J. Syst. Evol. Microbiol.">
        <title>The Global Catalogue of Microorganisms (GCM) 10K type strain sequencing project: providing services to taxonomists for standard genome sequencing and annotation.</title>
        <authorList>
            <consortium name="The Broad Institute Genomics Platform"/>
            <consortium name="The Broad Institute Genome Sequencing Center for Infectious Disease"/>
            <person name="Wu L."/>
            <person name="Ma J."/>
        </authorList>
    </citation>
    <scope>NUCLEOTIDE SEQUENCE [LARGE SCALE GENOMIC DNA]</scope>
    <source>
        <strain evidence="2">JCM 11483</strain>
    </source>
</reference>
<dbReference type="Proteomes" id="UP001501736">
    <property type="component" value="Unassembled WGS sequence"/>
</dbReference>
<keyword evidence="2" id="KW-1185">Reference proteome</keyword>
<dbReference type="RefSeq" id="WP_344719742.1">
    <property type="nucleotide sequence ID" value="NZ_BAAAYG010000005.1"/>
</dbReference>
<evidence type="ECO:0000313" key="2">
    <source>
        <dbReference type="Proteomes" id="UP001501736"/>
    </source>
</evidence>
<accession>A0ABP6RGK4</accession>
<organism evidence="1 2">
    <name type="scientific">Nesterenkonia halobia</name>
    <dbReference type="NCBI Taxonomy" id="37922"/>
    <lineage>
        <taxon>Bacteria</taxon>
        <taxon>Bacillati</taxon>
        <taxon>Actinomycetota</taxon>
        <taxon>Actinomycetes</taxon>
        <taxon>Micrococcales</taxon>
        <taxon>Micrococcaceae</taxon>
        <taxon>Nesterenkonia</taxon>
    </lineage>
</organism>
<comment type="caution">
    <text evidence="1">The sequence shown here is derived from an EMBL/GenBank/DDBJ whole genome shotgun (WGS) entry which is preliminary data.</text>
</comment>
<proteinExistence type="predicted"/>
<dbReference type="EMBL" id="BAAAYG010000005">
    <property type="protein sequence ID" value="GAA3284258.1"/>
    <property type="molecule type" value="Genomic_DNA"/>
</dbReference>
<gene>
    <name evidence="1" type="ORF">GCM10020260_14430</name>
</gene>